<dbReference type="RefSeq" id="WP_259477955.1">
    <property type="nucleotide sequence ID" value="NZ_BAAAQY010000001.1"/>
</dbReference>
<keyword evidence="1" id="KW-1133">Transmembrane helix</keyword>
<keyword evidence="3" id="KW-0378">Hydrolase</keyword>
<dbReference type="InterPro" id="IPR029058">
    <property type="entry name" value="AB_hydrolase_fold"/>
</dbReference>
<dbReference type="InterPro" id="IPR000073">
    <property type="entry name" value="AB_hydrolase_1"/>
</dbReference>
<evidence type="ECO:0000313" key="4">
    <source>
        <dbReference type="Proteomes" id="UP001500929"/>
    </source>
</evidence>
<dbReference type="Pfam" id="PF12697">
    <property type="entry name" value="Abhydrolase_6"/>
    <property type="match status" value="1"/>
</dbReference>
<keyword evidence="4" id="KW-1185">Reference proteome</keyword>
<organism evidence="3 4">
    <name type="scientific">Herbiconiux moechotypicola</name>
    <dbReference type="NCBI Taxonomy" id="637393"/>
    <lineage>
        <taxon>Bacteria</taxon>
        <taxon>Bacillati</taxon>
        <taxon>Actinomycetota</taxon>
        <taxon>Actinomycetes</taxon>
        <taxon>Micrococcales</taxon>
        <taxon>Microbacteriaceae</taxon>
        <taxon>Herbiconiux</taxon>
    </lineage>
</organism>
<dbReference type="GO" id="GO:0016787">
    <property type="term" value="F:hydrolase activity"/>
    <property type="evidence" value="ECO:0007669"/>
    <property type="project" value="UniProtKB-KW"/>
</dbReference>
<reference evidence="4" key="1">
    <citation type="journal article" date="2019" name="Int. J. Syst. Evol. Microbiol.">
        <title>The Global Catalogue of Microorganisms (GCM) 10K type strain sequencing project: providing services to taxonomists for standard genome sequencing and annotation.</title>
        <authorList>
            <consortium name="The Broad Institute Genomics Platform"/>
            <consortium name="The Broad Institute Genome Sequencing Center for Infectious Disease"/>
            <person name="Wu L."/>
            <person name="Ma J."/>
        </authorList>
    </citation>
    <scope>NUCLEOTIDE SEQUENCE [LARGE SCALE GENOMIC DNA]</scope>
    <source>
        <strain evidence="4">JCM 16117</strain>
    </source>
</reference>
<comment type="caution">
    <text evidence="3">The sequence shown here is derived from an EMBL/GenBank/DDBJ whole genome shotgun (WGS) entry which is preliminary data.</text>
</comment>
<dbReference type="Gene3D" id="3.40.50.1820">
    <property type="entry name" value="alpha/beta hydrolase"/>
    <property type="match status" value="1"/>
</dbReference>
<evidence type="ECO:0000313" key="3">
    <source>
        <dbReference type="EMBL" id="GAA2222103.1"/>
    </source>
</evidence>
<protein>
    <submittedName>
        <fullName evidence="3">Alpha/beta fold hydrolase</fullName>
    </submittedName>
</protein>
<dbReference type="PANTHER" id="PTHR12277">
    <property type="entry name" value="ALPHA/BETA HYDROLASE DOMAIN-CONTAINING PROTEIN"/>
    <property type="match status" value="1"/>
</dbReference>
<proteinExistence type="predicted"/>
<dbReference type="EMBL" id="BAAAQY010000001">
    <property type="protein sequence ID" value="GAA2222103.1"/>
    <property type="molecule type" value="Genomic_DNA"/>
</dbReference>
<sequence>MAQRDAAGSGAARRDAAGREPARVPVWSVIAMAAGAAAALTAAAGAVITARMSRAIVTPALPVDDVRILGHDEESGTIELSVTADSILPGEYSLRFTADTGHARLGEVLSVADGVVRRTVTAVDYGDLARARNGRISGWYYIHPRELGVPVDEVEVFTPVGPAPAWLVPAVDRSSTRWVIQVHGRGVRRGETIRGVPVFRDHGYHSLCISYRNDGDAPRSADGRYALGDTEWQDLDAAMTFAVDHGATDIVVMGWSMGGAIALQAMGRAVHRGLVRALVLESPAVDWVDVLRFQGRLHRVPEVLGDAAFATISHPWGGAVTGLEQPVDLRRLDFVERSDEVTVPVLILHSDDDGYVPSTGSRRLAEERPDLVTLVPFSIARHTKLWNYDRERWTASIDTWLTERGL</sequence>
<name>A0ABP5Q0I6_9MICO</name>
<keyword evidence="1" id="KW-0812">Transmembrane</keyword>
<feature type="transmembrane region" description="Helical" evidence="1">
    <location>
        <begin position="26"/>
        <end position="48"/>
    </location>
</feature>
<evidence type="ECO:0000256" key="1">
    <source>
        <dbReference type="SAM" id="Phobius"/>
    </source>
</evidence>
<gene>
    <name evidence="3" type="ORF">GCM10009851_00930</name>
</gene>
<feature type="domain" description="AB hydrolase-1" evidence="2">
    <location>
        <begin position="182"/>
        <end position="372"/>
    </location>
</feature>
<evidence type="ECO:0000259" key="2">
    <source>
        <dbReference type="Pfam" id="PF12697"/>
    </source>
</evidence>
<keyword evidence="1" id="KW-0472">Membrane</keyword>
<dbReference type="PANTHER" id="PTHR12277:SF79">
    <property type="entry name" value="XAA-PRO DIPEPTIDYL-PEPTIDASE-RELATED"/>
    <property type="match status" value="1"/>
</dbReference>
<dbReference type="Proteomes" id="UP001500929">
    <property type="component" value="Unassembled WGS sequence"/>
</dbReference>
<accession>A0ABP5Q0I6</accession>
<dbReference type="SUPFAM" id="SSF53474">
    <property type="entry name" value="alpha/beta-Hydrolases"/>
    <property type="match status" value="1"/>
</dbReference>